<evidence type="ECO:0000256" key="1">
    <source>
        <dbReference type="ARBA" id="ARBA00023157"/>
    </source>
</evidence>
<evidence type="ECO:0000313" key="3">
    <source>
        <dbReference type="EMBL" id="KAK7478176.1"/>
    </source>
</evidence>
<name>A0ABD0JST2_9CAEN</name>
<dbReference type="SMART" id="SM00192">
    <property type="entry name" value="LDLa"/>
    <property type="match status" value="1"/>
</dbReference>
<protein>
    <submittedName>
        <fullName evidence="3">Uncharacterized protein</fullName>
    </submittedName>
</protein>
<proteinExistence type="predicted"/>
<comment type="caution">
    <text evidence="2">Lacks conserved residue(s) required for the propagation of feature annotation.</text>
</comment>
<dbReference type="PANTHER" id="PTHR24652:SF67">
    <property type="entry name" value="LOW-DENSITY LIPOPROTEIN RECEPTOR CLASS A DOMAIN-CONTAINING PROTEIN 2"/>
    <property type="match status" value="1"/>
</dbReference>
<sequence>YENYGTCGSSFQCDNEKCIEETLVCDGVDNCGDFSDEAADGRAKCREGK</sequence>
<keyword evidence="4" id="KW-1185">Reference proteome</keyword>
<feature type="disulfide bond" evidence="2">
    <location>
        <begin position="13"/>
        <end position="31"/>
    </location>
</feature>
<evidence type="ECO:0000256" key="2">
    <source>
        <dbReference type="PROSITE-ProRule" id="PRU00124"/>
    </source>
</evidence>
<organism evidence="3 4">
    <name type="scientific">Batillaria attramentaria</name>
    <dbReference type="NCBI Taxonomy" id="370345"/>
    <lineage>
        <taxon>Eukaryota</taxon>
        <taxon>Metazoa</taxon>
        <taxon>Spiralia</taxon>
        <taxon>Lophotrochozoa</taxon>
        <taxon>Mollusca</taxon>
        <taxon>Gastropoda</taxon>
        <taxon>Caenogastropoda</taxon>
        <taxon>Sorbeoconcha</taxon>
        <taxon>Cerithioidea</taxon>
        <taxon>Batillariidae</taxon>
        <taxon>Batillaria</taxon>
    </lineage>
</organism>
<dbReference type="Gene3D" id="4.10.400.10">
    <property type="entry name" value="Low-density Lipoprotein Receptor"/>
    <property type="match status" value="1"/>
</dbReference>
<dbReference type="AlphaFoldDB" id="A0ABD0JST2"/>
<dbReference type="PROSITE" id="PS50068">
    <property type="entry name" value="LDLRA_2"/>
    <property type="match status" value="1"/>
</dbReference>
<evidence type="ECO:0000313" key="4">
    <source>
        <dbReference type="Proteomes" id="UP001519460"/>
    </source>
</evidence>
<gene>
    <name evidence="3" type="ORF">BaRGS_00030537</name>
</gene>
<dbReference type="Pfam" id="PF00057">
    <property type="entry name" value="Ldl_recept_a"/>
    <property type="match status" value="1"/>
</dbReference>
<feature type="non-terminal residue" evidence="3">
    <location>
        <position position="1"/>
    </location>
</feature>
<keyword evidence="1 2" id="KW-1015">Disulfide bond</keyword>
<dbReference type="CDD" id="cd00112">
    <property type="entry name" value="LDLa"/>
    <property type="match status" value="1"/>
</dbReference>
<comment type="caution">
    <text evidence="3">The sequence shown here is derived from an EMBL/GenBank/DDBJ whole genome shotgun (WGS) entry which is preliminary data.</text>
</comment>
<dbReference type="InterPro" id="IPR002172">
    <property type="entry name" value="LDrepeatLR_classA_rpt"/>
</dbReference>
<dbReference type="SUPFAM" id="SSF57424">
    <property type="entry name" value="LDL receptor-like module"/>
    <property type="match status" value="1"/>
</dbReference>
<dbReference type="InterPro" id="IPR036055">
    <property type="entry name" value="LDL_receptor-like_sf"/>
</dbReference>
<dbReference type="EMBL" id="JACVVK020000331">
    <property type="protein sequence ID" value="KAK7478176.1"/>
    <property type="molecule type" value="Genomic_DNA"/>
</dbReference>
<reference evidence="3 4" key="1">
    <citation type="journal article" date="2023" name="Sci. Data">
        <title>Genome assembly of the Korean intertidal mud-creeper Batillaria attramentaria.</title>
        <authorList>
            <person name="Patra A.K."/>
            <person name="Ho P.T."/>
            <person name="Jun S."/>
            <person name="Lee S.J."/>
            <person name="Kim Y."/>
            <person name="Won Y.J."/>
        </authorList>
    </citation>
    <scope>NUCLEOTIDE SEQUENCE [LARGE SCALE GENOMIC DNA]</scope>
    <source>
        <strain evidence="3">Wonlab-2016</strain>
    </source>
</reference>
<dbReference type="PANTHER" id="PTHR24652">
    <property type="entry name" value="LOW-DENSITY LIPOPROTEIN RECEPTOR CLASS A DOMAIN-CONTAINING PROTEIN 2"/>
    <property type="match status" value="1"/>
</dbReference>
<dbReference type="Proteomes" id="UP001519460">
    <property type="component" value="Unassembled WGS sequence"/>
</dbReference>
<dbReference type="InterPro" id="IPR042333">
    <property type="entry name" value="LRAD2/Mig-13-like"/>
</dbReference>
<accession>A0ABD0JST2</accession>